<dbReference type="EMBL" id="JBHTMK010000004">
    <property type="protein sequence ID" value="MFD1364056.1"/>
    <property type="molecule type" value="Genomic_DNA"/>
</dbReference>
<evidence type="ECO:0000313" key="1">
    <source>
        <dbReference type="EMBL" id="MFD1364056.1"/>
    </source>
</evidence>
<accession>A0ABW4A0Q0</accession>
<name>A0ABW4A0Q0_9ACTN</name>
<sequence length="231" mass="24515">MDRVKRFVAAASAAGVPLPTVTRLASTARSCVTLGPDVPGPVAGVLGGNPSMPAGMPDHHCPFIAAVDCALIPAEVTGVAWPRDGHLLFFGDVYDRGEVRYLPAGTAVTERRVPGVMTLVRRDLRLSVDISLAPLEWGIDFDDDDLDDIDELGEAVAGSAAGLHSGGPLQIGGYPPHWNDPPPNDRIVLASWSDSAGFFDLPSAILYWRLGEADLLARRFQNAQQSHDASA</sequence>
<dbReference type="InterPro" id="IPR035948">
    <property type="entry name" value="YwqG-like_sf"/>
</dbReference>
<dbReference type="Gene3D" id="2.30.320.10">
    <property type="entry name" value="YwqG-like"/>
    <property type="match status" value="1"/>
</dbReference>
<comment type="caution">
    <text evidence="1">The sequence shown here is derived from an EMBL/GenBank/DDBJ whole genome shotgun (WGS) entry which is preliminary data.</text>
</comment>
<evidence type="ECO:0008006" key="3">
    <source>
        <dbReference type="Google" id="ProtNLM"/>
    </source>
</evidence>
<reference evidence="2" key="1">
    <citation type="journal article" date="2019" name="Int. J. Syst. Evol. Microbiol.">
        <title>The Global Catalogue of Microorganisms (GCM) 10K type strain sequencing project: providing services to taxonomists for standard genome sequencing and annotation.</title>
        <authorList>
            <consortium name="The Broad Institute Genomics Platform"/>
            <consortium name="The Broad Institute Genome Sequencing Center for Infectious Disease"/>
            <person name="Wu L."/>
            <person name="Ma J."/>
        </authorList>
    </citation>
    <scope>NUCLEOTIDE SEQUENCE [LARGE SCALE GENOMIC DNA]</scope>
    <source>
        <strain evidence="2">CCM 7526</strain>
    </source>
</reference>
<dbReference type="RefSeq" id="WP_317794028.1">
    <property type="nucleotide sequence ID" value="NZ_AP028461.1"/>
</dbReference>
<dbReference type="Proteomes" id="UP001597183">
    <property type="component" value="Unassembled WGS sequence"/>
</dbReference>
<proteinExistence type="predicted"/>
<organism evidence="1 2">
    <name type="scientific">Actinoplanes sichuanensis</name>
    <dbReference type="NCBI Taxonomy" id="512349"/>
    <lineage>
        <taxon>Bacteria</taxon>
        <taxon>Bacillati</taxon>
        <taxon>Actinomycetota</taxon>
        <taxon>Actinomycetes</taxon>
        <taxon>Micromonosporales</taxon>
        <taxon>Micromonosporaceae</taxon>
        <taxon>Actinoplanes</taxon>
    </lineage>
</organism>
<protein>
    <recommendedName>
        <fullName evidence="3">DUF1963 domain-containing protein</fullName>
    </recommendedName>
</protein>
<gene>
    <name evidence="1" type="ORF">ACFQ5G_01730</name>
</gene>
<evidence type="ECO:0000313" key="2">
    <source>
        <dbReference type="Proteomes" id="UP001597183"/>
    </source>
</evidence>
<keyword evidence="2" id="KW-1185">Reference proteome</keyword>
<dbReference type="SUPFAM" id="SSF103032">
    <property type="entry name" value="Hypothetical protein YwqG"/>
    <property type="match status" value="1"/>
</dbReference>